<dbReference type="Gene3D" id="3.80.10.10">
    <property type="entry name" value="Ribonuclease Inhibitor"/>
    <property type="match status" value="1"/>
</dbReference>
<reference evidence="1" key="1">
    <citation type="submission" date="2020-05" db="EMBL/GenBank/DDBJ databases">
        <title>Mycena genomes resolve the evolution of fungal bioluminescence.</title>
        <authorList>
            <person name="Tsai I.J."/>
        </authorList>
    </citation>
    <scope>NUCLEOTIDE SEQUENCE</scope>
    <source>
        <strain evidence="1">CCC161011</strain>
    </source>
</reference>
<protein>
    <recommendedName>
        <fullName evidence="3">F-box domain-containing protein</fullName>
    </recommendedName>
</protein>
<dbReference type="OrthoDB" id="3032326at2759"/>
<dbReference type="EMBL" id="JACAZI010000011">
    <property type="protein sequence ID" value="KAF7348858.1"/>
    <property type="molecule type" value="Genomic_DNA"/>
</dbReference>
<comment type="caution">
    <text evidence="1">The sequence shown here is derived from an EMBL/GenBank/DDBJ whole genome shotgun (WGS) entry which is preliminary data.</text>
</comment>
<dbReference type="InterPro" id="IPR032675">
    <property type="entry name" value="LRR_dom_sf"/>
</dbReference>
<dbReference type="AlphaFoldDB" id="A0A8H6XVC4"/>
<gene>
    <name evidence="1" type="ORF">MVEN_01405900</name>
</gene>
<name>A0A8H6XVC4_9AGAR</name>
<dbReference type="SUPFAM" id="SSF81383">
    <property type="entry name" value="F-box domain"/>
    <property type="match status" value="1"/>
</dbReference>
<evidence type="ECO:0000313" key="2">
    <source>
        <dbReference type="Proteomes" id="UP000620124"/>
    </source>
</evidence>
<dbReference type="Proteomes" id="UP000620124">
    <property type="component" value="Unassembled WGS sequence"/>
</dbReference>
<dbReference type="SUPFAM" id="SSF52047">
    <property type="entry name" value="RNI-like"/>
    <property type="match status" value="1"/>
</dbReference>
<dbReference type="InterPro" id="IPR036047">
    <property type="entry name" value="F-box-like_dom_sf"/>
</dbReference>
<proteinExistence type="predicted"/>
<evidence type="ECO:0000313" key="1">
    <source>
        <dbReference type="EMBL" id="KAF7348858.1"/>
    </source>
</evidence>
<evidence type="ECO:0008006" key="3">
    <source>
        <dbReference type="Google" id="ProtNLM"/>
    </source>
</evidence>
<sequence length="437" mass="49014">MDSKTTFPNELWLAIFSHLPPDALRNLSSTRRALYDIARPLGFTELKLQPYPYDMQPPKAQLDDALEHLRFYSSPKIAPHRLYMDRTQFTQLGITNLCGLPALTHVELSACQVAPGEQLNVDALTLGIVTFITRFGNMCNLWMSLLSRNSLRELNLYNILPLAKPDVQPFPNVHTLTVNDLPMRIWDTLTIFAKFPALRVFSTDYRGALRNLTPAQESSIFPVLQKYTGAYENLHIFIQRETLTHVTLDQSYPFRNLLAELQGVAALPNITSLKASFTTSSADVFERTEVDALLALFPGLTELELSLLPDAQEDGTFSPQVWTSSSRMIPTPSSPSTLQSLSLTWDFPFQYGSTDSAAGNDPAPPASADVPDFTSLRKELTAKCPGLKYIFLDGYHFLGLWWKLREWEGEEGAWEASAGSYDDAEVIRAKVGRRCLN</sequence>
<organism evidence="1 2">
    <name type="scientific">Mycena venus</name>
    <dbReference type="NCBI Taxonomy" id="2733690"/>
    <lineage>
        <taxon>Eukaryota</taxon>
        <taxon>Fungi</taxon>
        <taxon>Dikarya</taxon>
        <taxon>Basidiomycota</taxon>
        <taxon>Agaricomycotina</taxon>
        <taxon>Agaricomycetes</taxon>
        <taxon>Agaricomycetidae</taxon>
        <taxon>Agaricales</taxon>
        <taxon>Marasmiineae</taxon>
        <taxon>Mycenaceae</taxon>
        <taxon>Mycena</taxon>
    </lineage>
</organism>
<keyword evidence="2" id="KW-1185">Reference proteome</keyword>
<accession>A0A8H6XVC4</accession>